<proteinExistence type="predicted"/>
<dbReference type="InterPro" id="IPR035969">
    <property type="entry name" value="Rab-GAP_TBC_sf"/>
</dbReference>
<dbReference type="Pfam" id="PF00566">
    <property type="entry name" value="RabGAP-TBC"/>
    <property type="match status" value="1"/>
</dbReference>
<dbReference type="SMART" id="SM00164">
    <property type="entry name" value="TBC"/>
    <property type="match status" value="1"/>
</dbReference>
<dbReference type="GO" id="GO:0005096">
    <property type="term" value="F:GTPase activator activity"/>
    <property type="evidence" value="ECO:0007669"/>
    <property type="project" value="TreeGrafter"/>
</dbReference>
<dbReference type="EMBL" id="JAPDFW010000135">
    <property type="protein sequence ID" value="KAJ5067035.1"/>
    <property type="molecule type" value="Genomic_DNA"/>
</dbReference>
<accession>A0A9Q0L7W0</accession>
<dbReference type="InterPro" id="IPR000195">
    <property type="entry name" value="Rab-GAP-TBC_dom"/>
</dbReference>
<dbReference type="AlphaFoldDB" id="A0A9Q0L7W0"/>
<sequence length="312" mass="37066">MEIKNQELKNKKEINLLSKWEEVFNDWESYSQKQKELRNLIKKGVPNEIRPKLWLKLSKAEELMKKPENINVYQNLIALSDLSTQSQISKDSVRTFPNHPKYEPNEGLPGLSNILKAWTGFAPDLGYCSGMNQIAALILLIFEQYEEEIPFWVFVGVLEEKKFNQIFNFQFKLIQKWCYLVSELIKKFHPKLASIFENNQIEYPIFLYRYFATLFSDLFPISDCARIWDFFLLDGEEFLFKLAVALLSKKQKNLENKSFEDILMILIQIKFNEPIDELIQLAYKYDIKNIVEIKSKEFDEKQKEKEIPEQFI</sequence>
<dbReference type="PROSITE" id="PS50086">
    <property type="entry name" value="TBC_RABGAP"/>
    <property type="match status" value="1"/>
</dbReference>
<dbReference type="PANTHER" id="PTHR47219">
    <property type="entry name" value="RAB GTPASE-ACTIVATING PROTEIN 1-LIKE"/>
    <property type="match status" value="1"/>
</dbReference>
<reference evidence="2" key="1">
    <citation type="submission" date="2022-10" db="EMBL/GenBank/DDBJ databases">
        <title>Novel sulphate-reducing endosymbionts in the free-living metamonad Anaeramoeba.</title>
        <authorList>
            <person name="Jerlstrom-Hultqvist J."/>
            <person name="Cepicka I."/>
            <person name="Gallot-Lavallee L."/>
            <person name="Salas-Leiva D."/>
            <person name="Curtis B.A."/>
            <person name="Zahonova K."/>
            <person name="Pipaliya S."/>
            <person name="Dacks J."/>
            <person name="Roger A.J."/>
        </authorList>
    </citation>
    <scope>NUCLEOTIDE SEQUENCE</scope>
    <source>
        <strain evidence="2">BMAN</strain>
    </source>
</reference>
<evidence type="ECO:0000313" key="3">
    <source>
        <dbReference type="Proteomes" id="UP001149090"/>
    </source>
</evidence>
<feature type="domain" description="Rab-GAP TBC" evidence="1">
    <location>
        <begin position="44"/>
        <end position="235"/>
    </location>
</feature>
<dbReference type="Gene3D" id="1.10.8.270">
    <property type="entry name" value="putative rabgap domain of human tbc1 domain family member 14 like domains"/>
    <property type="match status" value="1"/>
</dbReference>
<dbReference type="SUPFAM" id="SSF47923">
    <property type="entry name" value="Ypt/Rab-GAP domain of gyp1p"/>
    <property type="match status" value="2"/>
</dbReference>
<name>A0A9Q0L7W0_ANAIG</name>
<dbReference type="PANTHER" id="PTHR47219:SF9">
    <property type="entry name" value="GTPASE ACTIVATING PROTEIN AND CENTROSOME-ASSOCIATED, ISOFORM B"/>
    <property type="match status" value="1"/>
</dbReference>
<protein>
    <submittedName>
        <fullName evidence="2">Tbc1 domain family member whacked</fullName>
    </submittedName>
</protein>
<organism evidence="2 3">
    <name type="scientific">Anaeramoeba ignava</name>
    <name type="common">Anaerobic marine amoeba</name>
    <dbReference type="NCBI Taxonomy" id="1746090"/>
    <lineage>
        <taxon>Eukaryota</taxon>
        <taxon>Metamonada</taxon>
        <taxon>Anaeramoebidae</taxon>
        <taxon>Anaeramoeba</taxon>
    </lineage>
</organism>
<comment type="caution">
    <text evidence="2">The sequence shown here is derived from an EMBL/GenBank/DDBJ whole genome shotgun (WGS) entry which is preliminary data.</text>
</comment>
<evidence type="ECO:0000313" key="2">
    <source>
        <dbReference type="EMBL" id="KAJ5067035.1"/>
    </source>
</evidence>
<dbReference type="Gene3D" id="1.10.10.750">
    <property type="entry name" value="Ypt/Rab-GAP domain of gyp1p, domain 1"/>
    <property type="match status" value="1"/>
</dbReference>
<gene>
    <name evidence="2" type="ORF">M0811_13296</name>
</gene>
<evidence type="ECO:0000259" key="1">
    <source>
        <dbReference type="PROSITE" id="PS50086"/>
    </source>
</evidence>
<dbReference type="GO" id="GO:0031267">
    <property type="term" value="F:small GTPase binding"/>
    <property type="evidence" value="ECO:0007669"/>
    <property type="project" value="TreeGrafter"/>
</dbReference>
<dbReference type="OrthoDB" id="294251at2759"/>
<dbReference type="OMA" id="FCFYSET"/>
<keyword evidence="3" id="KW-1185">Reference proteome</keyword>
<dbReference type="Proteomes" id="UP001149090">
    <property type="component" value="Unassembled WGS sequence"/>
</dbReference>
<dbReference type="Gene3D" id="1.10.472.80">
    <property type="entry name" value="Ypt/Rab-GAP domain of gyp1p, domain 3"/>
    <property type="match status" value="1"/>
</dbReference>
<dbReference type="InterPro" id="IPR050302">
    <property type="entry name" value="Rab_GAP_TBC_domain"/>
</dbReference>